<dbReference type="Proteomes" id="UP000516148">
    <property type="component" value="Chromosome"/>
</dbReference>
<dbReference type="Pfam" id="PF05721">
    <property type="entry name" value="PhyH"/>
    <property type="match status" value="1"/>
</dbReference>
<name>A0A7H0LR39_9SPHN</name>
<dbReference type="KEGG" id="spap:H3Z74_20415"/>
<dbReference type="AlphaFoldDB" id="A0A7H0LR39"/>
<dbReference type="RefSeq" id="WP_187764440.1">
    <property type="nucleotide sequence ID" value="NZ_CP061038.1"/>
</dbReference>
<accession>A0A7H0LR39</accession>
<sequence>MTLEHDGAVRQGRAALSILGDLDALADRQPQERAGIRLQGVDALVPLLASDGSLGALAAQTLGPECRPVRAILFDKTEATNWALGWHQDRTVVVRERHETPGFGPWTIKAGMTHVAPPVDLLAGMVTMRVHLDDVPDTNAPLLIAPGSHRLGRIAESEIDTIVARCGTIVCLAERGDVWLYATLILHASEAATRPRRRRVLQIDFAANDLPGDLEWLGLQAGDAAL</sequence>
<dbReference type="Gene3D" id="2.60.120.620">
    <property type="entry name" value="q2cbj1_9rhob like domain"/>
    <property type="match status" value="1"/>
</dbReference>
<dbReference type="EMBL" id="CP061038">
    <property type="protein sequence ID" value="QNQ12142.1"/>
    <property type="molecule type" value="Genomic_DNA"/>
</dbReference>
<dbReference type="GO" id="GO:0016706">
    <property type="term" value="F:2-oxoglutarate-dependent dioxygenase activity"/>
    <property type="evidence" value="ECO:0007669"/>
    <property type="project" value="UniProtKB-ARBA"/>
</dbReference>
<dbReference type="SUPFAM" id="SSF51197">
    <property type="entry name" value="Clavaminate synthase-like"/>
    <property type="match status" value="1"/>
</dbReference>
<organism evidence="1 2">
    <name type="scientific">Sphingomonas alpina</name>
    <dbReference type="NCBI Taxonomy" id="653931"/>
    <lineage>
        <taxon>Bacteria</taxon>
        <taxon>Pseudomonadati</taxon>
        <taxon>Pseudomonadota</taxon>
        <taxon>Alphaproteobacteria</taxon>
        <taxon>Sphingomonadales</taxon>
        <taxon>Sphingomonadaceae</taxon>
        <taxon>Sphingomonas</taxon>
    </lineage>
</organism>
<keyword evidence="2" id="KW-1185">Reference proteome</keyword>
<keyword evidence="1" id="KW-0223">Dioxygenase</keyword>
<evidence type="ECO:0000313" key="2">
    <source>
        <dbReference type="Proteomes" id="UP000516148"/>
    </source>
</evidence>
<evidence type="ECO:0000313" key="1">
    <source>
        <dbReference type="EMBL" id="QNQ12142.1"/>
    </source>
</evidence>
<protein>
    <submittedName>
        <fullName evidence="1">Phytanoyl-CoA dioxygenase family protein</fullName>
    </submittedName>
</protein>
<dbReference type="InterPro" id="IPR008775">
    <property type="entry name" value="Phytyl_CoA_dOase-like"/>
</dbReference>
<keyword evidence="1" id="KW-0560">Oxidoreductase</keyword>
<reference evidence="1 2" key="1">
    <citation type="submission" date="2020-09" db="EMBL/GenBank/DDBJ databases">
        <title>Sphingomonas sp., a new species isolated from pork steak.</title>
        <authorList>
            <person name="Heidler von Heilborn D."/>
        </authorList>
    </citation>
    <scope>NUCLEOTIDE SEQUENCE [LARGE SCALE GENOMIC DNA]</scope>
    <source>
        <strain evidence="2">S8-3T</strain>
    </source>
</reference>
<proteinExistence type="predicted"/>
<gene>
    <name evidence="1" type="ORF">H3Z74_20415</name>
</gene>